<dbReference type="WBParaSite" id="NBR_0000464901-mRNA-1">
    <property type="protein sequence ID" value="NBR_0000464901-mRNA-1"/>
    <property type="gene ID" value="NBR_0000464901"/>
</dbReference>
<organism evidence="4">
    <name type="scientific">Nippostrongylus brasiliensis</name>
    <name type="common">Rat hookworm</name>
    <dbReference type="NCBI Taxonomy" id="27835"/>
    <lineage>
        <taxon>Eukaryota</taxon>
        <taxon>Metazoa</taxon>
        <taxon>Ecdysozoa</taxon>
        <taxon>Nematoda</taxon>
        <taxon>Chromadorea</taxon>
        <taxon>Rhabditida</taxon>
        <taxon>Rhabditina</taxon>
        <taxon>Rhabditomorpha</taxon>
        <taxon>Strongyloidea</taxon>
        <taxon>Heligmosomidae</taxon>
        <taxon>Nippostrongylus</taxon>
    </lineage>
</organism>
<dbReference type="EMBL" id="UYSL01009142">
    <property type="protein sequence ID" value="VDL68237.1"/>
    <property type="molecule type" value="Genomic_DNA"/>
</dbReference>
<dbReference type="AlphaFoldDB" id="A0A0N4XQ47"/>
<evidence type="ECO:0000313" key="4">
    <source>
        <dbReference type="WBParaSite" id="NBR_0000464901-mRNA-1"/>
    </source>
</evidence>
<gene>
    <name evidence="2" type="ORF">NBR_LOCUS4648</name>
</gene>
<feature type="compositionally biased region" description="Basic residues" evidence="1">
    <location>
        <begin position="18"/>
        <end position="29"/>
    </location>
</feature>
<evidence type="ECO:0000313" key="2">
    <source>
        <dbReference type="EMBL" id="VDL68237.1"/>
    </source>
</evidence>
<keyword evidence="3" id="KW-1185">Reference proteome</keyword>
<accession>A0A0N4XQ47</accession>
<protein>
    <submittedName>
        <fullName evidence="2 4">Uncharacterized protein</fullName>
    </submittedName>
</protein>
<dbReference type="Proteomes" id="UP000271162">
    <property type="component" value="Unassembled WGS sequence"/>
</dbReference>
<evidence type="ECO:0000256" key="1">
    <source>
        <dbReference type="SAM" id="MobiDB-lite"/>
    </source>
</evidence>
<sequence length="114" mass="12469">MTVLLVESHPLRAWKGLSARHQKQQHKSSRLVNSCTEHRRRQTPATEPTESPTPIPAPPPPSCRIIMRGGRHVHNCSIMADVSTTMCVMVGGRRSEPMKMAGSIRGTPPPSAAD</sequence>
<feature type="compositionally biased region" description="Pro residues" evidence="1">
    <location>
        <begin position="51"/>
        <end position="61"/>
    </location>
</feature>
<reference evidence="2 3" key="2">
    <citation type="submission" date="2018-11" db="EMBL/GenBank/DDBJ databases">
        <authorList>
            <consortium name="Pathogen Informatics"/>
        </authorList>
    </citation>
    <scope>NUCLEOTIDE SEQUENCE [LARGE SCALE GENOMIC DNA]</scope>
</reference>
<reference evidence="4" key="1">
    <citation type="submission" date="2017-02" db="UniProtKB">
        <authorList>
            <consortium name="WormBaseParasite"/>
        </authorList>
    </citation>
    <scope>IDENTIFICATION</scope>
</reference>
<name>A0A0N4XQ47_NIPBR</name>
<feature type="region of interest" description="Disordered" evidence="1">
    <location>
        <begin position="16"/>
        <end position="61"/>
    </location>
</feature>
<proteinExistence type="predicted"/>
<evidence type="ECO:0000313" key="3">
    <source>
        <dbReference type="Proteomes" id="UP000271162"/>
    </source>
</evidence>